<accession>A0ABR7C9C5</accession>
<dbReference type="SUPFAM" id="SSF51445">
    <property type="entry name" value="(Trans)glycosidases"/>
    <property type="match status" value="1"/>
</dbReference>
<gene>
    <name evidence="1" type="ORF">H8S67_04365</name>
</gene>
<dbReference type="GO" id="GO:0016787">
    <property type="term" value="F:hydrolase activity"/>
    <property type="evidence" value="ECO:0007669"/>
    <property type="project" value="UniProtKB-KW"/>
</dbReference>
<keyword evidence="1" id="KW-0378">Hydrolase</keyword>
<evidence type="ECO:0000313" key="1">
    <source>
        <dbReference type="EMBL" id="MBC5603904.1"/>
    </source>
</evidence>
<name>A0ABR7C9C5_9BACE</name>
<dbReference type="RefSeq" id="WP_186966535.1">
    <property type="nucleotide sequence ID" value="NZ_JACOOE010000001.1"/>
</dbReference>
<proteinExistence type="predicted"/>
<dbReference type="InterPro" id="IPR032320">
    <property type="entry name" value="GH18_BT1044-like"/>
</dbReference>
<sequence length="338" mass="38775">MRTINYLLTLIVGMGGLMVSCDTDIESESIQHPYTYSDLYYQNLRDFKASDHEISFGWFAQYGAQNSMGVRFMGLPDSLDICSMWGGIPAKENTDIWEEIRFVQKVKGTKMLAVAITRIDAETDDHDFKKAYNEAKAMPDGEERTAALNRSFEMYAEYFLDQVFLNDLDGFDADYEPEGDFLSGTNFEYFYKHMAKYMGPNPDITKEERLKLIEERYGKEIASQEGICDKMLNIDQTSANQMASLVPYSNYCFLQAYSGGTGAGSWPDEKVVYCCNMGDNWQGTMESMYNQARYKPASGRKGGFGAFFIHRDYNVHENNPYPYKRFRECIQIQNPAIH</sequence>
<evidence type="ECO:0000313" key="2">
    <source>
        <dbReference type="Proteomes" id="UP000600600"/>
    </source>
</evidence>
<protein>
    <submittedName>
        <fullName evidence="1">Glycosyl hydrolase</fullName>
    </submittedName>
</protein>
<keyword evidence="2" id="KW-1185">Reference proteome</keyword>
<organism evidence="1 2">
    <name type="scientific">Bacteroides difficilis</name>
    <dbReference type="NCBI Taxonomy" id="2763021"/>
    <lineage>
        <taxon>Bacteria</taxon>
        <taxon>Pseudomonadati</taxon>
        <taxon>Bacteroidota</taxon>
        <taxon>Bacteroidia</taxon>
        <taxon>Bacteroidales</taxon>
        <taxon>Bacteroidaceae</taxon>
        <taxon>Bacteroides</taxon>
    </lineage>
</organism>
<dbReference type="EMBL" id="JACOOE010000001">
    <property type="protein sequence ID" value="MBC5603904.1"/>
    <property type="molecule type" value="Genomic_DNA"/>
</dbReference>
<reference evidence="1 2" key="1">
    <citation type="submission" date="2020-08" db="EMBL/GenBank/DDBJ databases">
        <title>Genome public.</title>
        <authorList>
            <person name="Liu C."/>
            <person name="Sun Q."/>
        </authorList>
    </citation>
    <scope>NUCLEOTIDE SEQUENCE [LARGE SCALE GENOMIC DNA]</scope>
    <source>
        <strain evidence="1 2">M27</strain>
    </source>
</reference>
<dbReference type="Proteomes" id="UP000600600">
    <property type="component" value="Unassembled WGS sequence"/>
</dbReference>
<dbReference type="PROSITE" id="PS51257">
    <property type="entry name" value="PROKAR_LIPOPROTEIN"/>
    <property type="match status" value="1"/>
</dbReference>
<comment type="caution">
    <text evidence="1">The sequence shown here is derived from an EMBL/GenBank/DDBJ whole genome shotgun (WGS) entry which is preliminary data.</text>
</comment>
<dbReference type="InterPro" id="IPR017853">
    <property type="entry name" value="GH"/>
</dbReference>
<dbReference type="Pfam" id="PF16141">
    <property type="entry name" value="GH18_BT1044-like"/>
    <property type="match status" value="1"/>
</dbReference>
<dbReference type="Gene3D" id="3.20.20.80">
    <property type="entry name" value="Glycosidases"/>
    <property type="match status" value="1"/>
</dbReference>